<gene>
    <name evidence="1" type="ORF">UFOVP56_52</name>
</gene>
<organism evidence="1">
    <name type="scientific">uncultured Caudovirales phage</name>
    <dbReference type="NCBI Taxonomy" id="2100421"/>
    <lineage>
        <taxon>Viruses</taxon>
        <taxon>Duplodnaviria</taxon>
        <taxon>Heunggongvirae</taxon>
        <taxon>Uroviricota</taxon>
        <taxon>Caudoviricetes</taxon>
        <taxon>Peduoviridae</taxon>
        <taxon>Maltschvirus</taxon>
        <taxon>Maltschvirus maltsch</taxon>
    </lineage>
</organism>
<name>A0A6J5TB04_9CAUD</name>
<accession>A0A6J5TB04</accession>
<dbReference type="EMBL" id="LR797819">
    <property type="protein sequence ID" value="CAB4241025.1"/>
    <property type="molecule type" value="Genomic_DNA"/>
</dbReference>
<reference evidence="1" key="1">
    <citation type="submission" date="2020-05" db="EMBL/GenBank/DDBJ databases">
        <authorList>
            <person name="Chiriac C."/>
            <person name="Salcher M."/>
            <person name="Ghai R."/>
            <person name="Kavagutti S V."/>
        </authorList>
    </citation>
    <scope>NUCLEOTIDE SEQUENCE</scope>
</reference>
<protein>
    <submittedName>
        <fullName evidence="1">Uncharacterized protein</fullName>
    </submittedName>
</protein>
<sequence>MKRQVKMGAISYAAMAKMMIEGDYSCMEIAEETGLHYVTVLQYTRELHRAGAAYVHHWDKDRMGRDTVRIYKLGVGKDKPRSRMSSAERCARHRVKAASITMIQRMAA</sequence>
<evidence type="ECO:0000313" key="1">
    <source>
        <dbReference type="EMBL" id="CAB4241025.1"/>
    </source>
</evidence>
<proteinExistence type="predicted"/>